<dbReference type="AlphaFoldDB" id="A0AAD7HL71"/>
<dbReference type="Pfam" id="PF10021">
    <property type="entry name" value="PARG_cat_microb"/>
    <property type="match status" value="1"/>
</dbReference>
<keyword evidence="4" id="KW-1185">Reference proteome</keyword>
<dbReference type="SUPFAM" id="SSF52949">
    <property type="entry name" value="Macro domain-like"/>
    <property type="match status" value="1"/>
</dbReference>
<proteinExistence type="predicted"/>
<evidence type="ECO:0000259" key="2">
    <source>
        <dbReference type="Pfam" id="PF10021"/>
    </source>
</evidence>
<evidence type="ECO:0000313" key="4">
    <source>
        <dbReference type="Proteomes" id="UP001215280"/>
    </source>
</evidence>
<organism evidence="3 4">
    <name type="scientific">Mycena maculata</name>
    <dbReference type="NCBI Taxonomy" id="230809"/>
    <lineage>
        <taxon>Eukaryota</taxon>
        <taxon>Fungi</taxon>
        <taxon>Dikarya</taxon>
        <taxon>Basidiomycota</taxon>
        <taxon>Agaricomycotina</taxon>
        <taxon>Agaricomycetes</taxon>
        <taxon>Agaricomycetidae</taxon>
        <taxon>Agaricales</taxon>
        <taxon>Marasmiineae</taxon>
        <taxon>Mycenaceae</taxon>
        <taxon>Mycena</taxon>
    </lineage>
</organism>
<feature type="domain" description="Microbial-type PARG catalytic" evidence="2">
    <location>
        <begin position="85"/>
        <end position="184"/>
    </location>
</feature>
<feature type="region of interest" description="Disordered" evidence="1">
    <location>
        <begin position="25"/>
        <end position="45"/>
    </location>
</feature>
<reference evidence="3" key="1">
    <citation type="submission" date="2023-03" db="EMBL/GenBank/DDBJ databases">
        <title>Massive genome expansion in bonnet fungi (Mycena s.s.) driven by repeated elements and novel gene families across ecological guilds.</title>
        <authorList>
            <consortium name="Lawrence Berkeley National Laboratory"/>
            <person name="Harder C.B."/>
            <person name="Miyauchi S."/>
            <person name="Viragh M."/>
            <person name="Kuo A."/>
            <person name="Thoen E."/>
            <person name="Andreopoulos B."/>
            <person name="Lu D."/>
            <person name="Skrede I."/>
            <person name="Drula E."/>
            <person name="Henrissat B."/>
            <person name="Morin E."/>
            <person name="Kohler A."/>
            <person name="Barry K."/>
            <person name="LaButti K."/>
            <person name="Morin E."/>
            <person name="Salamov A."/>
            <person name="Lipzen A."/>
            <person name="Mereny Z."/>
            <person name="Hegedus B."/>
            <person name="Baldrian P."/>
            <person name="Stursova M."/>
            <person name="Weitz H."/>
            <person name="Taylor A."/>
            <person name="Grigoriev I.V."/>
            <person name="Nagy L.G."/>
            <person name="Martin F."/>
            <person name="Kauserud H."/>
        </authorList>
    </citation>
    <scope>NUCLEOTIDE SEQUENCE</scope>
    <source>
        <strain evidence="3">CBHHK188m</strain>
    </source>
</reference>
<feature type="compositionally biased region" description="Basic and acidic residues" evidence="1">
    <location>
        <begin position="34"/>
        <end position="45"/>
    </location>
</feature>
<dbReference type="PANTHER" id="PTHR35596">
    <property type="entry name" value="DUF2263 DOMAIN-CONTAINING PROTEIN"/>
    <property type="match status" value="1"/>
</dbReference>
<dbReference type="InterPro" id="IPR012664">
    <property type="entry name" value="CHP02452"/>
</dbReference>
<gene>
    <name evidence="3" type="ORF">DFH07DRAFT_759612</name>
</gene>
<evidence type="ECO:0000313" key="3">
    <source>
        <dbReference type="EMBL" id="KAJ7723292.1"/>
    </source>
</evidence>
<dbReference type="NCBIfam" id="TIGR02452">
    <property type="entry name" value="TIGR02452 family protein"/>
    <property type="match status" value="1"/>
</dbReference>
<dbReference type="PANTHER" id="PTHR35596:SF1">
    <property type="entry name" value="MICROBIAL-TYPE PARG CATALYTIC DOMAIN-CONTAINING PROTEIN"/>
    <property type="match status" value="1"/>
</dbReference>
<dbReference type="Proteomes" id="UP001215280">
    <property type="component" value="Unassembled WGS sequence"/>
</dbReference>
<evidence type="ECO:0000256" key="1">
    <source>
        <dbReference type="SAM" id="MobiDB-lite"/>
    </source>
</evidence>
<accession>A0AAD7HL71</accession>
<name>A0AAD7HL71_9AGAR</name>
<dbReference type="EMBL" id="JARJLG010000249">
    <property type="protein sequence ID" value="KAJ7723292.1"/>
    <property type="molecule type" value="Genomic_DNA"/>
</dbReference>
<dbReference type="Gene3D" id="3.40.220.10">
    <property type="entry name" value="Leucine Aminopeptidase, subunit E, domain 1"/>
    <property type="match status" value="1"/>
</dbReference>
<dbReference type="InterPro" id="IPR043472">
    <property type="entry name" value="Macro_dom-like"/>
</dbReference>
<protein>
    <recommendedName>
        <fullName evidence="2">Microbial-type PARG catalytic domain-containing protein</fullName>
    </recommendedName>
</protein>
<sequence length="316" mass="35554">MTSLGKDEPRRRTWHTPLQIFRSFLPTPATTPLGKDEPRRRRLANDTIRKSPKIVDEYNANPYKEHTASKDSTFHNKQLPALGPPNLVNVPTTVEIINSDAFTVARNIMKEDPAAKIAVLNLASDILPAGPWLQQMTTTQEEALCYSSTLYITLERQKEHYPWPNLGPGCVAGIYSPGVVIFRNDLDHDCAELRRDERRVVSVITVAAPARAPLTPDEQAFQDSTTFGYLQEKIRLVYRMAAHNGQQYLVLGAMGCGAYGCPPRLVATEMRDILLESEFQGWFKKVMFAIYSRRTNGPGNFGIFEEVFKGVEVNKI</sequence>
<dbReference type="InterPro" id="IPR019261">
    <property type="entry name" value="PARG_cat_microbial"/>
</dbReference>
<comment type="caution">
    <text evidence="3">The sequence shown here is derived from an EMBL/GenBank/DDBJ whole genome shotgun (WGS) entry which is preliminary data.</text>
</comment>